<dbReference type="InterPro" id="IPR029055">
    <property type="entry name" value="Ntn_hydrolases_N"/>
</dbReference>
<protein>
    <submittedName>
        <fullName evidence="4">GGT5 hydrolase</fullName>
    </submittedName>
</protein>
<feature type="active site" description="Nucleophile" evidence="2">
    <location>
        <position position="41"/>
    </location>
</feature>
<dbReference type="SUPFAM" id="SSF56235">
    <property type="entry name" value="N-terminal nucleophile aminohydrolases (Ntn hydrolases)"/>
    <property type="match status" value="1"/>
</dbReference>
<dbReference type="PANTHER" id="PTHR45027">
    <property type="entry name" value="PUTATIVE GLUTATHIONE HYDROLASE LIGHT CHAIN"/>
    <property type="match status" value="1"/>
</dbReference>
<dbReference type="PANTHER" id="PTHR45027:SF1">
    <property type="match status" value="1"/>
</dbReference>
<evidence type="ECO:0000256" key="3">
    <source>
        <dbReference type="PIRSR" id="PIRSR600101-2"/>
    </source>
</evidence>
<accession>A0A7K6WTV1</accession>
<keyword evidence="4" id="KW-0378">Hydrolase</keyword>
<comment type="caution">
    <text evidence="4">The sequence shown here is derived from an EMBL/GenBank/DDBJ whole genome shotgun (WGS) entry which is preliminary data.</text>
</comment>
<dbReference type="InterPro" id="IPR000101">
    <property type="entry name" value="GGT_peptidase"/>
</dbReference>
<dbReference type="Pfam" id="PF01019">
    <property type="entry name" value="G_glu_transpept"/>
    <property type="match status" value="1"/>
</dbReference>
<evidence type="ECO:0000256" key="2">
    <source>
        <dbReference type="PIRSR" id="PIRSR600101-1"/>
    </source>
</evidence>
<evidence type="ECO:0000256" key="1">
    <source>
        <dbReference type="ARBA" id="ARBA00009381"/>
    </source>
</evidence>
<dbReference type="AlphaFoldDB" id="A0A7K6WTV1"/>
<feature type="non-terminal residue" evidence="4">
    <location>
        <position position="1"/>
    </location>
</feature>
<keyword evidence="5" id="KW-1185">Reference proteome</keyword>
<dbReference type="GO" id="GO:0036374">
    <property type="term" value="F:glutathione hydrolase activity"/>
    <property type="evidence" value="ECO:0007669"/>
    <property type="project" value="InterPro"/>
</dbReference>
<evidence type="ECO:0000313" key="5">
    <source>
        <dbReference type="Proteomes" id="UP000516988"/>
    </source>
</evidence>
<dbReference type="Gene3D" id="3.60.20.40">
    <property type="match status" value="1"/>
</dbReference>
<name>A0A7K6WTV1_STECA</name>
<proteinExistence type="inferred from homology"/>
<dbReference type="OrthoDB" id="1081007at2759"/>
<dbReference type="EMBL" id="VZSC01016297">
    <property type="protein sequence ID" value="NWX50419.1"/>
    <property type="molecule type" value="Genomic_DNA"/>
</dbReference>
<dbReference type="InterPro" id="IPR043137">
    <property type="entry name" value="GGT_ssub_C"/>
</dbReference>
<evidence type="ECO:0000313" key="4">
    <source>
        <dbReference type="EMBL" id="NWX50419.1"/>
    </source>
</evidence>
<organism evidence="4 5">
    <name type="scientific">Steatornis caripensis</name>
    <name type="common">Oilbird</name>
    <dbReference type="NCBI Taxonomy" id="48435"/>
    <lineage>
        <taxon>Eukaryota</taxon>
        <taxon>Metazoa</taxon>
        <taxon>Chordata</taxon>
        <taxon>Craniata</taxon>
        <taxon>Vertebrata</taxon>
        <taxon>Euteleostomi</taxon>
        <taxon>Archelosauria</taxon>
        <taxon>Archosauria</taxon>
        <taxon>Dinosauria</taxon>
        <taxon>Saurischia</taxon>
        <taxon>Theropoda</taxon>
        <taxon>Coelurosauria</taxon>
        <taxon>Aves</taxon>
        <taxon>Neognathae</taxon>
        <taxon>Neoaves</taxon>
        <taxon>Strisores</taxon>
        <taxon>Caprimulgiformes</taxon>
        <taxon>Steatornithidae</taxon>
        <taxon>Steatornis</taxon>
    </lineage>
</organism>
<dbReference type="GO" id="GO:0006751">
    <property type="term" value="P:glutathione catabolic process"/>
    <property type="evidence" value="ECO:0007669"/>
    <property type="project" value="InterPro"/>
</dbReference>
<gene>
    <name evidence="4" type="primary">Ggt5_0</name>
    <name evidence="4" type="ORF">STECAR_R15950</name>
</gene>
<feature type="binding site" evidence="3">
    <location>
        <begin position="59"/>
        <end position="61"/>
    </location>
    <ligand>
        <name>L-glutamate</name>
        <dbReference type="ChEBI" id="CHEBI:29985"/>
    </ligand>
</feature>
<feature type="non-terminal residue" evidence="4">
    <location>
        <position position="62"/>
    </location>
</feature>
<sequence length="62" mass="6855">MLSDQIAELARSRIDDHGNHPLNHYNLLESIYNHRYKSKGTSHISVLAADGSAVSATSTINY</sequence>
<dbReference type="Proteomes" id="UP000516988">
    <property type="component" value="Unassembled WGS sequence"/>
</dbReference>
<comment type="similarity">
    <text evidence="1">Belongs to the gamma-glutamyltransferase family.</text>
</comment>
<reference evidence="4 5" key="1">
    <citation type="submission" date="2019-09" db="EMBL/GenBank/DDBJ databases">
        <title>Bird 10,000 Genomes (B10K) Project - Family phase.</title>
        <authorList>
            <person name="Zhang G."/>
        </authorList>
    </citation>
    <scope>NUCLEOTIDE SEQUENCE [LARGE SCALE GENOMIC DNA]</scope>
    <source>
        <strain evidence="4">OUT-0004</strain>
    </source>
</reference>